<organism evidence="1">
    <name type="scientific">Lepeophtheirus salmonis</name>
    <name type="common">Salmon louse</name>
    <name type="synonym">Caligus salmonis</name>
    <dbReference type="NCBI Taxonomy" id="72036"/>
    <lineage>
        <taxon>Eukaryota</taxon>
        <taxon>Metazoa</taxon>
        <taxon>Ecdysozoa</taxon>
        <taxon>Arthropoda</taxon>
        <taxon>Crustacea</taxon>
        <taxon>Multicrustacea</taxon>
        <taxon>Hexanauplia</taxon>
        <taxon>Copepoda</taxon>
        <taxon>Siphonostomatoida</taxon>
        <taxon>Caligidae</taxon>
        <taxon>Lepeophtheirus</taxon>
    </lineage>
</organism>
<protein>
    <submittedName>
        <fullName evidence="1">Uncharacterized protein</fullName>
    </submittedName>
</protein>
<proteinExistence type="predicted"/>
<feature type="non-terminal residue" evidence="1">
    <location>
        <position position="1"/>
    </location>
</feature>
<reference evidence="1" key="1">
    <citation type="submission" date="2014-05" db="EMBL/GenBank/DDBJ databases">
        <authorList>
            <person name="Chronopoulou M."/>
        </authorList>
    </citation>
    <scope>NUCLEOTIDE SEQUENCE</scope>
    <source>
        <tissue evidence="1">Whole organism</tissue>
    </source>
</reference>
<sequence length="52" mass="6057">VFSKFLGLHFQKSRQKVTLFQAFYSVLYRLSPSNIILILNNKGGNDNVLDRR</sequence>
<accession>A0A0K2UCX2</accession>
<name>A0A0K2UCX2_LEPSM</name>
<dbReference type="AlphaFoldDB" id="A0A0K2UCX2"/>
<evidence type="ECO:0000313" key="1">
    <source>
        <dbReference type="EMBL" id="CDW35561.1"/>
    </source>
</evidence>
<dbReference type="EMBL" id="HACA01018200">
    <property type="protein sequence ID" value="CDW35561.1"/>
    <property type="molecule type" value="Transcribed_RNA"/>
</dbReference>